<keyword evidence="1" id="KW-0732">Signal</keyword>
<comment type="caution">
    <text evidence="2">The sequence shown here is derived from an EMBL/GenBank/DDBJ whole genome shotgun (WGS) entry which is preliminary data.</text>
</comment>
<evidence type="ECO:0000313" key="2">
    <source>
        <dbReference type="EMBL" id="RKK66986.1"/>
    </source>
</evidence>
<dbReference type="AlphaFoldDB" id="A0A420MG42"/>
<evidence type="ECO:0000256" key="1">
    <source>
        <dbReference type="SAM" id="SignalP"/>
    </source>
</evidence>
<accession>A0A420MG42</accession>
<evidence type="ECO:0000313" key="3">
    <source>
        <dbReference type="Proteomes" id="UP000285084"/>
    </source>
</evidence>
<protein>
    <submittedName>
        <fullName evidence="2">Uncharacterized protein</fullName>
    </submittedName>
</protein>
<reference evidence="2 3" key="1">
    <citation type="journal article" date="2018" name="Sci. Rep.">
        <title>Characterisation of pathogen-specific regions and novel effector candidates in Fusarium oxysporum f. sp. cepae.</title>
        <authorList>
            <person name="Armitage A.D."/>
            <person name="Taylor A."/>
            <person name="Sobczyk M.K."/>
            <person name="Baxter L."/>
            <person name="Greenfield B.P."/>
            <person name="Bates H.J."/>
            <person name="Wilson F."/>
            <person name="Jackson A.C."/>
            <person name="Ott S."/>
            <person name="Harrison R.J."/>
            <person name="Clarkson J.P."/>
        </authorList>
    </citation>
    <scope>NUCLEOTIDE SEQUENCE [LARGE SCALE GENOMIC DNA]</scope>
    <source>
        <strain evidence="2 3">Fo_A13</strain>
    </source>
</reference>
<feature type="chain" id="PRO_5019247650" evidence="1">
    <location>
        <begin position="24"/>
        <end position="51"/>
    </location>
</feature>
<sequence>MMFAPAAGGAATALLRLSNLAVAFYACPPGRIVRNGISSIRLPKLNIIADA</sequence>
<proteinExistence type="predicted"/>
<organism evidence="2 3">
    <name type="scientific">Fusarium oxysporum</name>
    <name type="common">Fusarium vascular wilt</name>
    <dbReference type="NCBI Taxonomy" id="5507"/>
    <lineage>
        <taxon>Eukaryota</taxon>
        <taxon>Fungi</taxon>
        <taxon>Dikarya</taxon>
        <taxon>Ascomycota</taxon>
        <taxon>Pezizomycotina</taxon>
        <taxon>Sordariomycetes</taxon>
        <taxon>Hypocreomycetidae</taxon>
        <taxon>Hypocreales</taxon>
        <taxon>Nectriaceae</taxon>
        <taxon>Fusarium</taxon>
        <taxon>Fusarium oxysporum species complex</taxon>
    </lineage>
</organism>
<dbReference type="Proteomes" id="UP000285084">
    <property type="component" value="Unassembled WGS sequence"/>
</dbReference>
<feature type="signal peptide" evidence="1">
    <location>
        <begin position="1"/>
        <end position="23"/>
    </location>
</feature>
<gene>
    <name evidence="2" type="ORF">BFJ69_g14894</name>
</gene>
<name>A0A420MG42_FUSOX</name>
<dbReference type="EMBL" id="MRCX01000250">
    <property type="protein sequence ID" value="RKK66986.1"/>
    <property type="molecule type" value="Genomic_DNA"/>
</dbReference>